<protein>
    <recommendedName>
        <fullName evidence="3">Zinc-binding metallo-peptidase</fullName>
    </recommendedName>
</protein>
<keyword evidence="2" id="KW-1185">Reference proteome</keyword>
<accession>A0A841HPM2</accession>
<dbReference type="AlphaFoldDB" id="A0A841HPM2"/>
<reference evidence="1 2" key="1">
    <citation type="submission" date="2020-08" db="EMBL/GenBank/DDBJ databases">
        <title>Genomic Encyclopedia of Type Strains, Phase IV (KMG-IV): sequencing the most valuable type-strain genomes for metagenomic binning, comparative biology and taxonomic classification.</title>
        <authorList>
            <person name="Goeker M."/>
        </authorList>
    </citation>
    <scope>NUCLEOTIDE SEQUENCE [LARGE SCALE GENOMIC DNA]</scope>
    <source>
        <strain evidence="1 2">DSM 26723</strain>
    </source>
</reference>
<dbReference type="Proteomes" id="UP000588068">
    <property type="component" value="Unassembled WGS sequence"/>
</dbReference>
<evidence type="ECO:0000313" key="1">
    <source>
        <dbReference type="EMBL" id="MBB6094816.1"/>
    </source>
</evidence>
<dbReference type="Pfam" id="PF15887">
    <property type="entry name" value="Peptidase_Mx"/>
    <property type="match status" value="1"/>
</dbReference>
<name>A0A841HPM2_9GAMM</name>
<evidence type="ECO:0000313" key="2">
    <source>
        <dbReference type="Proteomes" id="UP000588068"/>
    </source>
</evidence>
<dbReference type="RefSeq" id="WP_184334213.1">
    <property type="nucleotide sequence ID" value="NZ_JACHHZ010000004.1"/>
</dbReference>
<proteinExistence type="predicted"/>
<evidence type="ECO:0008006" key="3">
    <source>
        <dbReference type="Google" id="ProtNLM"/>
    </source>
</evidence>
<dbReference type="InterPro" id="IPR031321">
    <property type="entry name" value="UCP012641"/>
</dbReference>
<organism evidence="1 2">
    <name type="scientific">Povalibacter uvarum</name>
    <dbReference type="NCBI Taxonomy" id="732238"/>
    <lineage>
        <taxon>Bacteria</taxon>
        <taxon>Pseudomonadati</taxon>
        <taxon>Pseudomonadota</taxon>
        <taxon>Gammaproteobacteria</taxon>
        <taxon>Steroidobacterales</taxon>
        <taxon>Steroidobacteraceae</taxon>
        <taxon>Povalibacter</taxon>
    </lineage>
</organism>
<dbReference type="EMBL" id="JACHHZ010000004">
    <property type="protein sequence ID" value="MBB6094816.1"/>
    <property type="molecule type" value="Genomic_DNA"/>
</dbReference>
<gene>
    <name evidence="1" type="ORF">HNQ60_003703</name>
</gene>
<comment type="caution">
    <text evidence="1">The sequence shown here is derived from an EMBL/GenBank/DDBJ whole genome shotgun (WGS) entry which is preliminary data.</text>
</comment>
<sequence>MSRKKKVSARKAKRAREPAWTRLSDHELLQKRFCDLRLSLRGTMVEKHWKEVQKDLAGRGIRFRPHLWLSEEWFSPDGVPGIAVPFYMAHPRLMRLERLIMDEVEGGNANWLTRILRHEAGHALDNAFRLRRRKGWRKAFGKPSRPYPDIYRPRPASRDYVLHLGHWYAQSHPTEDFAETFAVWLQPRARWRRDYQGWPALNKLEYVDSLMRELKGAHAAVANRDLIEPLSEDTRTLAEHYYQKRARYDLDRPGAYDLRLKRIFGQRSRRKRHLRASTFVRRVRPQLERLLIRRSRLHPYLVHHVLRVVIHRCRELDLVLETSQRDAKRAVLGVLERIMMDILRRDRERYAL</sequence>